<evidence type="ECO:0000313" key="1">
    <source>
        <dbReference type="EMBL" id="SVB32036.1"/>
    </source>
</evidence>
<organism evidence="1">
    <name type="scientific">marine metagenome</name>
    <dbReference type="NCBI Taxonomy" id="408172"/>
    <lineage>
        <taxon>unclassified sequences</taxon>
        <taxon>metagenomes</taxon>
        <taxon>ecological metagenomes</taxon>
    </lineage>
</organism>
<sequence length="93" mass="11155">MTLIQRNVEQLRREGIKNSKQFKEQKNFYDTDQALTEFEDMLQSNHLITHKSKYLEYLKTSGRDDYDSFQIRTLGKFLSEVINDIKIAYEIKD</sequence>
<accession>A0A382D0N2</accession>
<dbReference type="AlphaFoldDB" id="A0A382D0N2"/>
<protein>
    <submittedName>
        <fullName evidence="1">Uncharacterized protein</fullName>
    </submittedName>
</protein>
<proteinExistence type="predicted"/>
<gene>
    <name evidence="1" type="ORF">METZ01_LOCUS184890</name>
</gene>
<dbReference type="EMBL" id="UINC01037084">
    <property type="protein sequence ID" value="SVB32036.1"/>
    <property type="molecule type" value="Genomic_DNA"/>
</dbReference>
<reference evidence="1" key="1">
    <citation type="submission" date="2018-05" db="EMBL/GenBank/DDBJ databases">
        <authorList>
            <person name="Lanie J.A."/>
            <person name="Ng W.-L."/>
            <person name="Kazmierczak K.M."/>
            <person name="Andrzejewski T.M."/>
            <person name="Davidsen T.M."/>
            <person name="Wayne K.J."/>
            <person name="Tettelin H."/>
            <person name="Glass J.I."/>
            <person name="Rusch D."/>
            <person name="Podicherti R."/>
            <person name="Tsui H.-C.T."/>
            <person name="Winkler M.E."/>
        </authorList>
    </citation>
    <scope>NUCLEOTIDE SEQUENCE</scope>
</reference>
<name>A0A382D0N2_9ZZZZ</name>